<evidence type="ECO:0000259" key="3">
    <source>
        <dbReference type="Pfam" id="PF00656"/>
    </source>
</evidence>
<dbReference type="InterPro" id="IPR011600">
    <property type="entry name" value="Pept_C14_caspase"/>
</dbReference>
<protein>
    <recommendedName>
        <fullName evidence="3">Peptidase C14 caspase domain-containing protein</fullName>
    </recommendedName>
</protein>
<dbReference type="GO" id="GO:0006508">
    <property type="term" value="P:proteolysis"/>
    <property type="evidence" value="ECO:0007669"/>
    <property type="project" value="InterPro"/>
</dbReference>
<evidence type="ECO:0000313" key="5">
    <source>
        <dbReference type="Proteomes" id="UP000825935"/>
    </source>
</evidence>
<dbReference type="GO" id="GO:0004197">
    <property type="term" value="F:cysteine-type endopeptidase activity"/>
    <property type="evidence" value="ECO:0007669"/>
    <property type="project" value="InterPro"/>
</dbReference>
<dbReference type="OrthoDB" id="3223806at2759"/>
<dbReference type="PANTHER" id="PTHR48104:SF30">
    <property type="entry name" value="METACASPASE-1"/>
    <property type="match status" value="1"/>
</dbReference>
<dbReference type="AlphaFoldDB" id="A0A8T2VEV1"/>
<name>A0A8T2VEV1_CERRI</name>
<sequence>MTKKAVLVGCNYPGTKAELRGCINDVNRIEKTLIERFGFAKSDIQVLIDTDSGYVQPTGANIRSALDKMVTESKPGDVLFFHYSGHGVRLPAEMGHYDDTGYDECIVPCDMNLITDDDLRELVDRVPKGVQFTLISDSCHSGGLVNNAKEQIGESTRLGGSVVGAAVAVKSPAKKPPGKKRELGLTEGLKSFVSEKVHAVLEDRGISPPDLGLPRMSHQHAYQDQDEYFQSVPYEGEGNVKSRSLQVSTLLEILKEKTGREDLDVGAIRPTLFHLFREKSSSKVKAFVKVMMQGMHNDSDDDDDDDKDRKHHHDLRGAVGALAHRFLKQKLDEEESADEYLKPAMEIEVTDRKAAYAGGKAAGKIGAKPAGKTGGAKTGGSKAGGSKTGGTKAGGSKGGGKAIESKDEETLGNVNKDAGILISGCQSHETSADASPNGTEGESYGAMSNALQTILSQQKGPITYHDLVTKVREMLKKEGFSQHPGLYCSDELATAPFVC</sequence>
<gene>
    <name evidence="4" type="ORF">KP509_01G085300</name>
</gene>
<dbReference type="EMBL" id="CM035406">
    <property type="protein sequence ID" value="KAH7446986.1"/>
    <property type="molecule type" value="Genomic_DNA"/>
</dbReference>
<evidence type="ECO:0000256" key="1">
    <source>
        <dbReference type="ARBA" id="ARBA00009005"/>
    </source>
</evidence>
<comment type="similarity">
    <text evidence="1">Belongs to the peptidase C14B family.</text>
</comment>
<dbReference type="Gene3D" id="3.40.50.12660">
    <property type="match status" value="2"/>
</dbReference>
<dbReference type="GO" id="GO:0005737">
    <property type="term" value="C:cytoplasm"/>
    <property type="evidence" value="ECO:0007669"/>
    <property type="project" value="TreeGrafter"/>
</dbReference>
<dbReference type="OMA" id="DYAYGAF"/>
<feature type="domain" description="Peptidase C14 caspase" evidence="3">
    <location>
        <begin position="3"/>
        <end position="489"/>
    </location>
</feature>
<reference evidence="4" key="1">
    <citation type="submission" date="2021-08" db="EMBL/GenBank/DDBJ databases">
        <title>WGS assembly of Ceratopteris richardii.</title>
        <authorList>
            <person name="Marchant D.B."/>
            <person name="Chen G."/>
            <person name="Jenkins J."/>
            <person name="Shu S."/>
            <person name="Leebens-Mack J."/>
            <person name="Grimwood J."/>
            <person name="Schmutz J."/>
            <person name="Soltis P."/>
            <person name="Soltis D."/>
            <person name="Chen Z.-H."/>
        </authorList>
    </citation>
    <scope>NUCLEOTIDE SEQUENCE</scope>
    <source>
        <strain evidence="4">Whitten #5841</strain>
        <tissue evidence="4">Leaf</tissue>
    </source>
</reference>
<organism evidence="4 5">
    <name type="scientific">Ceratopteris richardii</name>
    <name type="common">Triangle waterfern</name>
    <dbReference type="NCBI Taxonomy" id="49495"/>
    <lineage>
        <taxon>Eukaryota</taxon>
        <taxon>Viridiplantae</taxon>
        <taxon>Streptophyta</taxon>
        <taxon>Embryophyta</taxon>
        <taxon>Tracheophyta</taxon>
        <taxon>Polypodiopsida</taxon>
        <taxon>Polypodiidae</taxon>
        <taxon>Polypodiales</taxon>
        <taxon>Pteridineae</taxon>
        <taxon>Pteridaceae</taxon>
        <taxon>Parkerioideae</taxon>
        <taxon>Ceratopteris</taxon>
    </lineage>
</organism>
<accession>A0A8T2VEV1</accession>
<feature type="region of interest" description="Disordered" evidence="2">
    <location>
        <begin position="364"/>
        <end position="404"/>
    </location>
</feature>
<comment type="caution">
    <text evidence="4">The sequence shown here is derived from an EMBL/GenBank/DDBJ whole genome shotgun (WGS) entry which is preliminary data.</text>
</comment>
<proteinExistence type="inferred from homology"/>
<dbReference type="InterPro" id="IPR050452">
    <property type="entry name" value="Metacaspase"/>
</dbReference>
<feature type="compositionally biased region" description="Gly residues" evidence="2">
    <location>
        <begin position="372"/>
        <end position="401"/>
    </location>
</feature>
<dbReference type="EMBL" id="CM035406">
    <property type="protein sequence ID" value="KAH7446987.1"/>
    <property type="molecule type" value="Genomic_DNA"/>
</dbReference>
<dbReference type="Pfam" id="PF00656">
    <property type="entry name" value="Peptidase_C14"/>
    <property type="match status" value="1"/>
</dbReference>
<dbReference type="Proteomes" id="UP000825935">
    <property type="component" value="Chromosome 1"/>
</dbReference>
<keyword evidence="5" id="KW-1185">Reference proteome</keyword>
<dbReference type="PANTHER" id="PTHR48104">
    <property type="entry name" value="METACASPASE-4"/>
    <property type="match status" value="1"/>
</dbReference>
<evidence type="ECO:0000256" key="2">
    <source>
        <dbReference type="SAM" id="MobiDB-lite"/>
    </source>
</evidence>
<evidence type="ECO:0000313" key="4">
    <source>
        <dbReference type="EMBL" id="KAH7446987.1"/>
    </source>
</evidence>